<keyword evidence="6" id="KW-1185">Reference proteome</keyword>
<gene>
    <name evidence="5" type="ORF">CDO81_22610</name>
</gene>
<protein>
    <recommendedName>
        <fullName evidence="1">diguanylate cyclase</fullName>
        <ecNumber evidence="1">2.7.7.65</ecNumber>
    </recommendedName>
</protein>
<dbReference type="NCBIfam" id="TIGR00254">
    <property type="entry name" value="GGDEF"/>
    <property type="match status" value="1"/>
</dbReference>
<dbReference type="Proteomes" id="UP000197446">
    <property type="component" value="Unassembled WGS sequence"/>
</dbReference>
<feature type="transmembrane region" description="Helical" evidence="3">
    <location>
        <begin position="226"/>
        <end position="248"/>
    </location>
</feature>
<feature type="transmembrane region" description="Helical" evidence="3">
    <location>
        <begin position="159"/>
        <end position="180"/>
    </location>
</feature>
<dbReference type="SUPFAM" id="SSF55073">
    <property type="entry name" value="Nucleotide cyclase"/>
    <property type="match status" value="1"/>
</dbReference>
<dbReference type="EMBL" id="NISI01000012">
    <property type="protein sequence ID" value="OWR01819.1"/>
    <property type="molecule type" value="Genomic_DNA"/>
</dbReference>
<dbReference type="InterPro" id="IPR050469">
    <property type="entry name" value="Diguanylate_Cyclase"/>
</dbReference>
<evidence type="ECO:0000313" key="5">
    <source>
        <dbReference type="EMBL" id="OWR01819.1"/>
    </source>
</evidence>
<reference evidence="5 6" key="1">
    <citation type="journal article" date="2007" name="Int. J. Syst. Evol. Microbiol.">
        <title>Description of Pelomonas aquatica sp. nov. and Pelomonas puraquae sp. nov., isolated from industrial and haemodialysis water.</title>
        <authorList>
            <person name="Gomila M."/>
            <person name="Bowien B."/>
            <person name="Falsen E."/>
            <person name="Moore E.R."/>
            <person name="Lalucat J."/>
        </authorList>
    </citation>
    <scope>NUCLEOTIDE SEQUENCE [LARGE SCALE GENOMIC DNA]</scope>
    <source>
        <strain evidence="5 6">CCUG 52769</strain>
    </source>
</reference>
<name>A0A254N0J7_9BURK</name>
<keyword evidence="3" id="KW-1133">Transmembrane helix</keyword>
<accession>A0A254N0J7</accession>
<dbReference type="FunFam" id="3.30.70.270:FF:000001">
    <property type="entry name" value="Diguanylate cyclase domain protein"/>
    <property type="match status" value="1"/>
</dbReference>
<feature type="transmembrane region" description="Helical" evidence="3">
    <location>
        <begin position="77"/>
        <end position="94"/>
    </location>
</feature>
<evidence type="ECO:0000256" key="2">
    <source>
        <dbReference type="ARBA" id="ARBA00034247"/>
    </source>
</evidence>
<dbReference type="PROSITE" id="PS50887">
    <property type="entry name" value="GGDEF"/>
    <property type="match status" value="1"/>
</dbReference>
<feature type="transmembrane region" description="Helical" evidence="3">
    <location>
        <begin position="133"/>
        <end position="153"/>
    </location>
</feature>
<dbReference type="EC" id="2.7.7.65" evidence="1"/>
<keyword evidence="3" id="KW-0472">Membrane</keyword>
<feature type="domain" description="GGDEF" evidence="4">
    <location>
        <begin position="289"/>
        <end position="422"/>
    </location>
</feature>
<dbReference type="PANTHER" id="PTHR45138:SF9">
    <property type="entry name" value="DIGUANYLATE CYCLASE DGCM-RELATED"/>
    <property type="match status" value="1"/>
</dbReference>
<comment type="caution">
    <text evidence="5">The sequence shown here is derived from an EMBL/GenBank/DDBJ whole genome shotgun (WGS) entry which is preliminary data.</text>
</comment>
<dbReference type="InterPro" id="IPR029787">
    <property type="entry name" value="Nucleotide_cyclase"/>
</dbReference>
<evidence type="ECO:0000256" key="1">
    <source>
        <dbReference type="ARBA" id="ARBA00012528"/>
    </source>
</evidence>
<dbReference type="GO" id="GO:0005886">
    <property type="term" value="C:plasma membrane"/>
    <property type="evidence" value="ECO:0007669"/>
    <property type="project" value="TreeGrafter"/>
</dbReference>
<proteinExistence type="predicted"/>
<evidence type="ECO:0000259" key="4">
    <source>
        <dbReference type="PROSITE" id="PS50887"/>
    </source>
</evidence>
<sequence length="442" mass="46678">MKRPAPRRAIGADPAAQTLSAAYTARQTTPSFHARALRMTLHIPTLVLILVVGFGLLTLQLWMAGRGALGRGELQQLSWAALAFSLGFGCFALRERLPAPAVLLSGNWLVIGGLAGVAGAVSRHLLNRGLPGWYHALALAGLLITPLVLDVATPVRAGAMSGVMAVLLLPPTVAALRLGWRGELSFRVVASMLVLASAALWLRVGLAVCWAQVAPQAQEPWRTWSSLIYMGAFMAVLAAGFGLILAAFERMASQMRQLASVDGLTGACNHNTTVSLLAHAMERARREGQPVSFVMLDLDHFKLVNDRHGHAVGDQVLKAVAACTRARLRGSDVLGRLGGEEFGLVLPATGLSGARHLADQVRLAVEALELQGDGGRPLRVTLSAGVAEAAAGDTPETLMHLADKALYQAKQQGRNRVVVADDWMRNSTLQSVAGSEAPAPGG</sequence>
<comment type="catalytic activity">
    <reaction evidence="2">
        <text>2 GTP = 3',3'-c-di-GMP + 2 diphosphate</text>
        <dbReference type="Rhea" id="RHEA:24898"/>
        <dbReference type="ChEBI" id="CHEBI:33019"/>
        <dbReference type="ChEBI" id="CHEBI:37565"/>
        <dbReference type="ChEBI" id="CHEBI:58805"/>
        <dbReference type="EC" id="2.7.7.65"/>
    </reaction>
</comment>
<organism evidence="5 6">
    <name type="scientific">Roseateles puraquae</name>
    <dbReference type="NCBI Taxonomy" id="431059"/>
    <lineage>
        <taxon>Bacteria</taxon>
        <taxon>Pseudomonadati</taxon>
        <taxon>Pseudomonadota</taxon>
        <taxon>Betaproteobacteria</taxon>
        <taxon>Burkholderiales</taxon>
        <taxon>Sphaerotilaceae</taxon>
        <taxon>Roseateles</taxon>
    </lineage>
</organism>
<keyword evidence="3" id="KW-0812">Transmembrane</keyword>
<feature type="transmembrane region" description="Helical" evidence="3">
    <location>
        <begin position="192"/>
        <end position="214"/>
    </location>
</feature>
<evidence type="ECO:0000256" key="3">
    <source>
        <dbReference type="SAM" id="Phobius"/>
    </source>
</evidence>
<feature type="transmembrane region" description="Helical" evidence="3">
    <location>
        <begin position="100"/>
        <end position="121"/>
    </location>
</feature>
<feature type="transmembrane region" description="Helical" evidence="3">
    <location>
        <begin position="41"/>
        <end position="65"/>
    </location>
</feature>
<dbReference type="InterPro" id="IPR043128">
    <property type="entry name" value="Rev_trsase/Diguanyl_cyclase"/>
</dbReference>
<dbReference type="GO" id="GO:0052621">
    <property type="term" value="F:diguanylate cyclase activity"/>
    <property type="evidence" value="ECO:0007669"/>
    <property type="project" value="UniProtKB-EC"/>
</dbReference>
<dbReference type="GO" id="GO:0043709">
    <property type="term" value="P:cell adhesion involved in single-species biofilm formation"/>
    <property type="evidence" value="ECO:0007669"/>
    <property type="project" value="TreeGrafter"/>
</dbReference>
<dbReference type="AlphaFoldDB" id="A0A254N0J7"/>
<dbReference type="Pfam" id="PF00990">
    <property type="entry name" value="GGDEF"/>
    <property type="match status" value="1"/>
</dbReference>
<evidence type="ECO:0000313" key="6">
    <source>
        <dbReference type="Proteomes" id="UP000197446"/>
    </source>
</evidence>
<dbReference type="SMART" id="SM00267">
    <property type="entry name" value="GGDEF"/>
    <property type="match status" value="1"/>
</dbReference>
<dbReference type="PANTHER" id="PTHR45138">
    <property type="entry name" value="REGULATORY COMPONENTS OF SENSORY TRANSDUCTION SYSTEM"/>
    <property type="match status" value="1"/>
</dbReference>
<dbReference type="GO" id="GO:1902201">
    <property type="term" value="P:negative regulation of bacterial-type flagellum-dependent cell motility"/>
    <property type="evidence" value="ECO:0007669"/>
    <property type="project" value="TreeGrafter"/>
</dbReference>
<dbReference type="InterPro" id="IPR000160">
    <property type="entry name" value="GGDEF_dom"/>
</dbReference>
<dbReference type="CDD" id="cd01949">
    <property type="entry name" value="GGDEF"/>
    <property type="match status" value="1"/>
</dbReference>
<dbReference type="Gene3D" id="3.30.70.270">
    <property type="match status" value="1"/>
</dbReference>